<dbReference type="GO" id="GO:0030649">
    <property type="term" value="P:aminoglycoside antibiotic catabolic process"/>
    <property type="evidence" value="ECO:0007669"/>
    <property type="project" value="TreeGrafter"/>
</dbReference>
<dbReference type="Pfam" id="PF17668">
    <property type="entry name" value="Acetyltransf_17"/>
    <property type="match status" value="1"/>
</dbReference>
<dbReference type="Gene3D" id="3.40.630.30">
    <property type="match status" value="2"/>
</dbReference>
<organism evidence="2 3">
    <name type="scientific">Halobacillus dabanensis</name>
    <dbReference type="NCBI Taxonomy" id="240302"/>
    <lineage>
        <taxon>Bacteria</taxon>
        <taxon>Bacillati</taxon>
        <taxon>Bacillota</taxon>
        <taxon>Bacilli</taxon>
        <taxon>Bacillales</taxon>
        <taxon>Bacillaceae</taxon>
        <taxon>Halobacillus</taxon>
    </lineage>
</organism>
<dbReference type="Proteomes" id="UP000183557">
    <property type="component" value="Unassembled WGS sequence"/>
</dbReference>
<protein>
    <submittedName>
        <fullName evidence="2">Predicted acetyltransferase</fullName>
    </submittedName>
</protein>
<dbReference type="GO" id="GO:0034069">
    <property type="term" value="F:aminoglycoside N-acetyltransferase activity"/>
    <property type="evidence" value="ECO:0007669"/>
    <property type="project" value="TreeGrafter"/>
</dbReference>
<dbReference type="Pfam" id="PF13527">
    <property type="entry name" value="Acetyltransf_9"/>
    <property type="match status" value="1"/>
</dbReference>
<accession>A0A1I3TZI9</accession>
<keyword evidence="2" id="KW-0808">Transferase</keyword>
<feature type="domain" description="N-acetyltransferase" evidence="1">
    <location>
        <begin position="1"/>
        <end position="156"/>
    </location>
</feature>
<keyword evidence="3" id="KW-1185">Reference proteome</keyword>
<reference evidence="3" key="1">
    <citation type="submission" date="2016-10" db="EMBL/GenBank/DDBJ databases">
        <authorList>
            <person name="Varghese N."/>
            <person name="Submissions S."/>
        </authorList>
    </citation>
    <scope>NUCLEOTIDE SEQUENCE [LARGE SCALE GENOMIC DNA]</scope>
    <source>
        <strain evidence="3">CGMCC 1.3704</strain>
    </source>
</reference>
<dbReference type="PROSITE" id="PS51186">
    <property type="entry name" value="GNAT"/>
    <property type="match status" value="1"/>
</dbReference>
<dbReference type="InterPro" id="IPR041380">
    <property type="entry name" value="Acetyltransf_17"/>
</dbReference>
<dbReference type="EMBL" id="FOSB01000004">
    <property type="protein sequence ID" value="SFJ75903.1"/>
    <property type="molecule type" value="Genomic_DNA"/>
</dbReference>
<proteinExistence type="predicted"/>
<evidence type="ECO:0000313" key="3">
    <source>
        <dbReference type="Proteomes" id="UP000183557"/>
    </source>
</evidence>
<dbReference type="AlphaFoldDB" id="A0A1I3TZI9"/>
<dbReference type="SUPFAM" id="SSF55729">
    <property type="entry name" value="Acyl-CoA N-acyltransferases (Nat)"/>
    <property type="match status" value="1"/>
</dbReference>
<name>A0A1I3TZI9_HALDA</name>
<dbReference type="InterPro" id="IPR051554">
    <property type="entry name" value="Acetyltransferase_Eis"/>
</dbReference>
<dbReference type="Gene3D" id="3.30.1050.10">
    <property type="entry name" value="SCP2 sterol-binding domain"/>
    <property type="match status" value="1"/>
</dbReference>
<dbReference type="PANTHER" id="PTHR37817:SF1">
    <property type="entry name" value="N-ACETYLTRANSFERASE EIS"/>
    <property type="match status" value="1"/>
</dbReference>
<evidence type="ECO:0000259" key="1">
    <source>
        <dbReference type="PROSITE" id="PS51186"/>
    </source>
</evidence>
<evidence type="ECO:0000313" key="2">
    <source>
        <dbReference type="EMBL" id="SFJ75903.1"/>
    </source>
</evidence>
<dbReference type="PANTHER" id="PTHR37817">
    <property type="entry name" value="N-ACETYLTRANSFERASE EIS"/>
    <property type="match status" value="1"/>
</dbReference>
<dbReference type="InterPro" id="IPR000182">
    <property type="entry name" value="GNAT_dom"/>
</dbReference>
<dbReference type="InterPro" id="IPR016181">
    <property type="entry name" value="Acyl_CoA_acyltransferase"/>
</dbReference>
<dbReference type="RefSeq" id="WP_075036066.1">
    <property type="nucleotide sequence ID" value="NZ_FOSB01000004.1"/>
</dbReference>
<gene>
    <name evidence="2" type="ORF">SAMN04487936_10469</name>
</gene>
<dbReference type="OrthoDB" id="2379505at2"/>
<sequence length="402" mass="46295">MHFKEVEDFKAFTNLSQRCYPGMKLESVEEKNRYTDHRKKMAQKEEIHTIGLYEGEKLAGAYISYDHVMNVYGTKVPASGIGTVAVDLPDKKQGNAKHIIQKFLYDAREDGKIVTHLYPFQPSFYKRMGFGLGPRLSTYQFHPSQLPEYKETLSMEELEGNNKKEVQDCYHTWAAQTHGATEIPEYGFSFLEKEHLHTFGVRKDGVIEGYLTFEFKPGKHFLENDLYVTNFFYTTTAAYRTLIQFLHNQKDQVRSVYFPTFDREFVHMLSDPVHLDEKLIFSIYHKVSEEGQGLMYRIIDLPGFLDQIADVSFGTETVRIGWKVTDTFLDETYEAVWQFTEGKPALTQGDAEVKVELDIASFSSLMMGCVSLESLLRGGTAVSDGSIKLFRQLHPPESWTFF</sequence>
<dbReference type="InterPro" id="IPR036527">
    <property type="entry name" value="SCP2_sterol-bd_dom_sf"/>
</dbReference>